<reference evidence="1 2" key="1">
    <citation type="journal article" date="2012" name="J. Bacteriol.">
        <title>Genome sequence of the bacterium Streptomyces davawensis JCM 4913 and heterologous production of the unique antibiotic roseoflavin.</title>
        <authorList>
            <person name="Jankowitsch F."/>
            <person name="Schwarz J."/>
            <person name="Ruckert C."/>
            <person name="Gust B."/>
            <person name="Szczepanowski R."/>
            <person name="Blom J."/>
            <person name="Pelzer S."/>
            <person name="Kalinowski J."/>
            <person name="Mack M."/>
        </authorList>
    </citation>
    <scope>NUCLEOTIDE SEQUENCE [LARGE SCALE GENOMIC DNA]</scope>
    <source>
        <strain evidence="2">DSM 101723 / JCM 4913 / KCC S-0913 / 768</strain>
    </source>
</reference>
<dbReference type="PATRIC" id="fig|1214101.3.peg.837"/>
<protein>
    <submittedName>
        <fullName evidence="1">Uncharacterized protein</fullName>
    </submittedName>
</protein>
<dbReference type="AlphaFoldDB" id="K4QWI3"/>
<organism evidence="1 2">
    <name type="scientific">Streptomyces davaonensis (strain DSM 101723 / JCM 4913 / KCC S-0913 / 768)</name>
    <dbReference type="NCBI Taxonomy" id="1214101"/>
    <lineage>
        <taxon>Bacteria</taxon>
        <taxon>Bacillati</taxon>
        <taxon>Actinomycetota</taxon>
        <taxon>Actinomycetes</taxon>
        <taxon>Kitasatosporales</taxon>
        <taxon>Streptomycetaceae</taxon>
        <taxon>Streptomyces</taxon>
    </lineage>
</organism>
<dbReference type="HOGENOM" id="CLU_2620416_0_0_11"/>
<evidence type="ECO:0000313" key="1">
    <source>
        <dbReference type="EMBL" id="CCK25205.1"/>
    </source>
</evidence>
<dbReference type="KEGG" id="sdv:BN159_0826"/>
<dbReference type="Proteomes" id="UP000008043">
    <property type="component" value="Chromosome"/>
</dbReference>
<proteinExistence type="predicted"/>
<dbReference type="EMBL" id="HE971709">
    <property type="protein sequence ID" value="CCK25205.1"/>
    <property type="molecule type" value="Genomic_DNA"/>
</dbReference>
<name>K4QWI3_STRDJ</name>
<sequence>MSERGLIYFDAHFGSLLTDGHDVFFADLGHALSRDFEGIAALLDRHAAHAVVLGDFHQRLLTRSKRTPFPAAEIRAAL</sequence>
<dbReference type="RefSeq" id="WP_015655604.1">
    <property type="nucleotide sequence ID" value="NC_020504.1"/>
</dbReference>
<dbReference type="OrthoDB" id="4516319at2"/>
<keyword evidence="2" id="KW-1185">Reference proteome</keyword>
<accession>K4QWI3</accession>
<evidence type="ECO:0000313" key="2">
    <source>
        <dbReference type="Proteomes" id="UP000008043"/>
    </source>
</evidence>
<gene>
    <name evidence="1" type="ORF">BN159_0826</name>
</gene>
<dbReference type="STRING" id="1214101.BN159_0826"/>